<gene>
    <name evidence="1" type="ORF">Y10_01900</name>
</gene>
<name>A0ABQ5MEK0_9FLAO</name>
<evidence type="ECO:0000313" key="1">
    <source>
        <dbReference type="EMBL" id="GLB47822.1"/>
    </source>
</evidence>
<keyword evidence="2" id="KW-1185">Reference proteome</keyword>
<dbReference type="Proteomes" id="UP001143543">
    <property type="component" value="Unassembled WGS sequence"/>
</dbReference>
<proteinExistence type="predicted"/>
<protein>
    <submittedName>
        <fullName evidence="1">Uncharacterized protein</fullName>
    </submittedName>
</protein>
<sequence>MTTSTNNILKDTVFKKLVQALSPTDSTLENVFLEAEWGKHRLSCYALPEDNYTLMVEDFGFESKGVWYQANPTDNQLKTLEDLLEKELDRLYKSTEQTLDYERDIDDMEQEMQHTYNHINNNFYTGY</sequence>
<comment type="caution">
    <text evidence="1">The sequence shown here is derived from an EMBL/GenBank/DDBJ whole genome shotgun (WGS) entry which is preliminary data.</text>
</comment>
<accession>A0ABQ5MEK0</accession>
<organism evidence="1 2">
    <name type="scientific">Neptunitalea lumnitzerae</name>
    <dbReference type="NCBI Taxonomy" id="2965509"/>
    <lineage>
        <taxon>Bacteria</taxon>
        <taxon>Pseudomonadati</taxon>
        <taxon>Bacteroidota</taxon>
        <taxon>Flavobacteriia</taxon>
        <taxon>Flavobacteriales</taxon>
        <taxon>Flavobacteriaceae</taxon>
        <taxon>Neptunitalea</taxon>
    </lineage>
</organism>
<evidence type="ECO:0000313" key="2">
    <source>
        <dbReference type="Proteomes" id="UP001143543"/>
    </source>
</evidence>
<dbReference type="RefSeq" id="WP_281763487.1">
    <property type="nucleotide sequence ID" value="NZ_BRVO01000001.1"/>
</dbReference>
<dbReference type="EMBL" id="BRVO01000001">
    <property type="protein sequence ID" value="GLB47822.1"/>
    <property type="molecule type" value="Genomic_DNA"/>
</dbReference>
<reference evidence="1" key="1">
    <citation type="submission" date="2022-07" db="EMBL/GenBank/DDBJ databases">
        <title>Taxonomy of Novel Oxalotrophic and Methylotrophic Bacteria.</title>
        <authorList>
            <person name="Sahin N."/>
            <person name="Tani A."/>
        </authorList>
    </citation>
    <scope>NUCLEOTIDE SEQUENCE</scope>
    <source>
        <strain evidence="1">Y10</strain>
    </source>
</reference>